<feature type="domain" description="Cyclic nucleotide-binding" evidence="4">
    <location>
        <begin position="6"/>
        <end position="126"/>
    </location>
</feature>
<dbReference type="InterPro" id="IPR050397">
    <property type="entry name" value="Env_Response_Regulators"/>
</dbReference>
<dbReference type="InterPro" id="IPR018490">
    <property type="entry name" value="cNMP-bd_dom_sf"/>
</dbReference>
<dbReference type="Proteomes" id="UP000179051">
    <property type="component" value="Unassembled WGS sequence"/>
</dbReference>
<dbReference type="CDD" id="cd00092">
    <property type="entry name" value="HTH_CRP"/>
    <property type="match status" value="1"/>
</dbReference>
<dbReference type="InterPro" id="IPR036390">
    <property type="entry name" value="WH_DNA-bd_sf"/>
</dbReference>
<protein>
    <recommendedName>
        <fullName evidence="8">HTH crp-type domain-containing protein</fullName>
    </recommendedName>
</protein>
<dbReference type="InterPro" id="IPR012318">
    <property type="entry name" value="HTH_CRP"/>
</dbReference>
<dbReference type="SUPFAM" id="SSF51206">
    <property type="entry name" value="cAMP-binding domain-like"/>
    <property type="match status" value="1"/>
</dbReference>
<keyword evidence="3" id="KW-0804">Transcription</keyword>
<gene>
    <name evidence="6" type="ORF">A3E66_05735</name>
</gene>
<evidence type="ECO:0000256" key="2">
    <source>
        <dbReference type="ARBA" id="ARBA00023125"/>
    </source>
</evidence>
<reference evidence="6 7" key="1">
    <citation type="journal article" date="2016" name="Nat. Commun.">
        <title>Thousands of microbial genomes shed light on interconnected biogeochemical processes in an aquifer system.</title>
        <authorList>
            <person name="Anantharaman K."/>
            <person name="Brown C.T."/>
            <person name="Hug L.A."/>
            <person name="Sharon I."/>
            <person name="Castelle C.J."/>
            <person name="Probst A.J."/>
            <person name="Thomas B.C."/>
            <person name="Singh A."/>
            <person name="Wilkins M.J."/>
            <person name="Karaoz U."/>
            <person name="Brodie E.L."/>
            <person name="Williams K.H."/>
            <person name="Hubbard S.S."/>
            <person name="Banfield J.F."/>
        </authorList>
    </citation>
    <scope>NUCLEOTIDE SEQUENCE [LARGE SCALE GENOMIC DNA]</scope>
</reference>
<dbReference type="SMART" id="SM00100">
    <property type="entry name" value="cNMP"/>
    <property type="match status" value="1"/>
</dbReference>
<evidence type="ECO:0000259" key="5">
    <source>
        <dbReference type="PROSITE" id="PS51063"/>
    </source>
</evidence>
<dbReference type="SUPFAM" id="SSF46785">
    <property type="entry name" value="Winged helix' DNA-binding domain"/>
    <property type="match status" value="1"/>
</dbReference>
<dbReference type="PROSITE" id="PS50042">
    <property type="entry name" value="CNMP_BINDING_3"/>
    <property type="match status" value="1"/>
</dbReference>
<accession>A0A1F5K6E1</accession>
<comment type="caution">
    <text evidence="6">The sequence shown here is derived from an EMBL/GenBank/DDBJ whole genome shotgun (WGS) entry which is preliminary data.</text>
</comment>
<name>A0A1F5K6E1_9BACT</name>
<dbReference type="AlphaFoldDB" id="A0A1F5K6E1"/>
<evidence type="ECO:0000256" key="3">
    <source>
        <dbReference type="ARBA" id="ARBA00023163"/>
    </source>
</evidence>
<organism evidence="6 7">
    <name type="scientific">Candidatus Daviesbacteria bacterium RIFCSPHIGHO2_12_FULL_37_16</name>
    <dbReference type="NCBI Taxonomy" id="1797778"/>
    <lineage>
        <taxon>Bacteria</taxon>
        <taxon>Candidatus Daviesiibacteriota</taxon>
    </lineage>
</organism>
<dbReference type="PRINTS" id="PR00034">
    <property type="entry name" value="HTHCRP"/>
</dbReference>
<dbReference type="PANTHER" id="PTHR24567">
    <property type="entry name" value="CRP FAMILY TRANSCRIPTIONAL REGULATORY PROTEIN"/>
    <property type="match status" value="1"/>
</dbReference>
<dbReference type="Gene3D" id="2.60.120.10">
    <property type="entry name" value="Jelly Rolls"/>
    <property type="match status" value="1"/>
</dbReference>
<dbReference type="SMART" id="SM00419">
    <property type="entry name" value="HTH_CRP"/>
    <property type="match status" value="1"/>
</dbReference>
<dbReference type="GO" id="GO:0003700">
    <property type="term" value="F:DNA-binding transcription factor activity"/>
    <property type="evidence" value="ECO:0007669"/>
    <property type="project" value="TreeGrafter"/>
</dbReference>
<evidence type="ECO:0000313" key="6">
    <source>
        <dbReference type="EMBL" id="OGE36365.1"/>
    </source>
</evidence>
<dbReference type="InterPro" id="IPR000595">
    <property type="entry name" value="cNMP-bd_dom"/>
</dbReference>
<dbReference type="GO" id="GO:0003677">
    <property type="term" value="F:DNA binding"/>
    <property type="evidence" value="ECO:0007669"/>
    <property type="project" value="UniProtKB-KW"/>
</dbReference>
<feature type="domain" description="HTH crp-type" evidence="5">
    <location>
        <begin position="140"/>
        <end position="214"/>
    </location>
</feature>
<evidence type="ECO:0000313" key="7">
    <source>
        <dbReference type="Proteomes" id="UP000179051"/>
    </source>
</evidence>
<proteinExistence type="predicted"/>
<dbReference type="InterPro" id="IPR014710">
    <property type="entry name" value="RmlC-like_jellyroll"/>
</dbReference>
<dbReference type="EMBL" id="MFDF01000004">
    <property type="protein sequence ID" value="OGE36365.1"/>
    <property type="molecule type" value="Genomic_DNA"/>
</dbReference>
<keyword evidence="1" id="KW-0805">Transcription regulation</keyword>
<dbReference type="Pfam" id="PF00027">
    <property type="entry name" value="cNMP_binding"/>
    <property type="match status" value="1"/>
</dbReference>
<sequence>MFKAKIMAEDSFKKLFSFYSQFKTVNYKRGDIILSPGQVPPGVYFLKRGYTRLYSVSQEGEDLTMIIYKPNDFFPFMWTINQTPNIYYLEALTNTELGIAPRKEFLAFLKENVDLAYELTSRILLRFEGLLERMEHLVFGNAYNKVAMVLSLSAQRFGKKQEDNSIHIPLPLTHKDIASLTGLTRETVSIEMKKLEREGIITHTGRQLTVCSLPKVKHAAMLNSSSAKVKLG</sequence>
<dbReference type="Pfam" id="PF13545">
    <property type="entry name" value="HTH_Crp_2"/>
    <property type="match status" value="1"/>
</dbReference>
<keyword evidence="2" id="KW-0238">DNA-binding</keyword>
<dbReference type="PROSITE" id="PS51063">
    <property type="entry name" value="HTH_CRP_2"/>
    <property type="match status" value="1"/>
</dbReference>
<evidence type="ECO:0008006" key="8">
    <source>
        <dbReference type="Google" id="ProtNLM"/>
    </source>
</evidence>
<evidence type="ECO:0000259" key="4">
    <source>
        <dbReference type="PROSITE" id="PS50042"/>
    </source>
</evidence>
<evidence type="ECO:0000256" key="1">
    <source>
        <dbReference type="ARBA" id="ARBA00023015"/>
    </source>
</evidence>
<dbReference type="GO" id="GO:0005829">
    <property type="term" value="C:cytosol"/>
    <property type="evidence" value="ECO:0007669"/>
    <property type="project" value="TreeGrafter"/>
</dbReference>
<dbReference type="CDD" id="cd00038">
    <property type="entry name" value="CAP_ED"/>
    <property type="match status" value="1"/>
</dbReference>
<dbReference type="PANTHER" id="PTHR24567:SF26">
    <property type="entry name" value="REGULATORY PROTEIN YEIL"/>
    <property type="match status" value="1"/>
</dbReference>